<organism evidence="2 3">
    <name type="scientific">Batillaria attramentaria</name>
    <dbReference type="NCBI Taxonomy" id="370345"/>
    <lineage>
        <taxon>Eukaryota</taxon>
        <taxon>Metazoa</taxon>
        <taxon>Spiralia</taxon>
        <taxon>Lophotrochozoa</taxon>
        <taxon>Mollusca</taxon>
        <taxon>Gastropoda</taxon>
        <taxon>Caenogastropoda</taxon>
        <taxon>Sorbeoconcha</taxon>
        <taxon>Cerithioidea</taxon>
        <taxon>Batillariidae</taxon>
        <taxon>Batillaria</taxon>
    </lineage>
</organism>
<reference evidence="2 3" key="1">
    <citation type="journal article" date="2023" name="Sci. Data">
        <title>Genome assembly of the Korean intertidal mud-creeper Batillaria attramentaria.</title>
        <authorList>
            <person name="Patra A.K."/>
            <person name="Ho P.T."/>
            <person name="Jun S."/>
            <person name="Lee S.J."/>
            <person name="Kim Y."/>
            <person name="Won Y.J."/>
        </authorList>
    </citation>
    <scope>NUCLEOTIDE SEQUENCE [LARGE SCALE GENOMIC DNA]</scope>
    <source>
        <strain evidence="2">Wonlab-2016</strain>
    </source>
</reference>
<dbReference type="EMBL" id="JACVVK020000277">
    <property type="protein sequence ID" value="KAK7480659.1"/>
    <property type="molecule type" value="Genomic_DNA"/>
</dbReference>
<keyword evidence="3" id="KW-1185">Reference proteome</keyword>
<dbReference type="Proteomes" id="UP001519460">
    <property type="component" value="Unassembled WGS sequence"/>
</dbReference>
<proteinExistence type="predicted"/>
<evidence type="ECO:0000313" key="2">
    <source>
        <dbReference type="EMBL" id="KAK7480659.1"/>
    </source>
</evidence>
<name>A0ABD0K0W2_9CAEN</name>
<protein>
    <submittedName>
        <fullName evidence="2">Uncharacterized protein</fullName>
    </submittedName>
</protein>
<dbReference type="AlphaFoldDB" id="A0ABD0K0W2"/>
<gene>
    <name evidence="2" type="ORF">BaRGS_00028131</name>
</gene>
<accession>A0ABD0K0W2</accession>
<sequence length="132" mass="14257">MRGQRNLIGPREAWWLEGGCYREGKGGEMGVRSSAPCIKWSDPLSKNPLKQQTLFNALSFTPASNKMGRLVKLAFLSLVAMVTAEPYDSHPSGGGYDSHAPTGRYGSYPSSGYGSQPPSYGSGGYASHRQPR</sequence>
<evidence type="ECO:0000256" key="1">
    <source>
        <dbReference type="SAM" id="MobiDB-lite"/>
    </source>
</evidence>
<feature type="region of interest" description="Disordered" evidence="1">
    <location>
        <begin position="87"/>
        <end position="132"/>
    </location>
</feature>
<evidence type="ECO:0000313" key="3">
    <source>
        <dbReference type="Proteomes" id="UP001519460"/>
    </source>
</evidence>
<feature type="compositionally biased region" description="Low complexity" evidence="1">
    <location>
        <begin position="105"/>
        <end position="120"/>
    </location>
</feature>
<comment type="caution">
    <text evidence="2">The sequence shown here is derived from an EMBL/GenBank/DDBJ whole genome shotgun (WGS) entry which is preliminary data.</text>
</comment>